<dbReference type="AlphaFoldDB" id="A0A9E7PS40"/>
<protein>
    <submittedName>
        <fullName evidence="2">Uncharacterized protein</fullName>
    </submittedName>
</protein>
<evidence type="ECO:0000313" key="3">
    <source>
        <dbReference type="Proteomes" id="UP001060368"/>
    </source>
</evidence>
<proteinExistence type="predicted"/>
<accession>A0A9E7PS40</accession>
<dbReference type="RefSeq" id="WP_257742776.1">
    <property type="nucleotide sequence ID" value="NZ_CP096115.1"/>
</dbReference>
<dbReference type="Gene3D" id="3.10.180.10">
    <property type="entry name" value="2,3-Dihydroxybiphenyl 1,2-Dioxygenase, domain 1"/>
    <property type="match status" value="1"/>
</dbReference>
<dbReference type="InterPro" id="IPR029068">
    <property type="entry name" value="Glyas_Bleomycin-R_OHBP_Dase"/>
</dbReference>
<reference evidence="2" key="1">
    <citation type="submission" date="2022-04" db="EMBL/GenBank/DDBJ databases">
        <title>Complete genome of Methanoplanus endosymbiosus DSM 3599.</title>
        <authorList>
            <person name="Chen S.-C."/>
            <person name="You Y.-T."/>
            <person name="Zhou Y.-Z."/>
            <person name="Lai M.-C."/>
        </authorList>
    </citation>
    <scope>NUCLEOTIDE SEQUENCE</scope>
    <source>
        <strain evidence="2">DSM 3599</strain>
    </source>
</reference>
<organism evidence="2 3">
    <name type="scientific">Methanoplanus endosymbiosus</name>
    <dbReference type="NCBI Taxonomy" id="33865"/>
    <lineage>
        <taxon>Archaea</taxon>
        <taxon>Methanobacteriati</taxon>
        <taxon>Methanobacteriota</taxon>
        <taxon>Stenosarchaea group</taxon>
        <taxon>Methanomicrobia</taxon>
        <taxon>Methanomicrobiales</taxon>
        <taxon>Methanomicrobiaceae</taxon>
        <taxon>Methanoplanus</taxon>
    </lineage>
</organism>
<sequence>MKNLSFSWEFYTGIVGEEIELDLGKSIGFKGGLAIWGGYYAKGFVFGINNSGVGAAGSAEDAALSNEGNDGDAGKEVPAD</sequence>
<feature type="region of interest" description="Disordered" evidence="1">
    <location>
        <begin position="59"/>
        <end position="80"/>
    </location>
</feature>
<evidence type="ECO:0000256" key="1">
    <source>
        <dbReference type="SAM" id="MobiDB-lite"/>
    </source>
</evidence>
<keyword evidence="3" id="KW-1185">Reference proteome</keyword>
<evidence type="ECO:0000313" key="2">
    <source>
        <dbReference type="EMBL" id="UUX92632.1"/>
    </source>
</evidence>
<dbReference type="Proteomes" id="UP001060368">
    <property type="component" value="Chromosome"/>
</dbReference>
<dbReference type="EMBL" id="CP096115">
    <property type="protein sequence ID" value="UUX92632.1"/>
    <property type="molecule type" value="Genomic_DNA"/>
</dbReference>
<dbReference type="GeneID" id="74306119"/>
<gene>
    <name evidence="2" type="ORF">L6E24_00455</name>
</gene>
<name>A0A9E7PS40_9EURY</name>
<dbReference type="KEGG" id="mend:L6E24_00455"/>